<evidence type="ECO:0008006" key="4">
    <source>
        <dbReference type="Google" id="ProtNLM"/>
    </source>
</evidence>
<keyword evidence="3" id="KW-1185">Reference proteome</keyword>
<keyword evidence="1" id="KW-0472">Membrane</keyword>
<keyword evidence="1" id="KW-1133">Transmembrane helix</keyword>
<dbReference type="AlphaFoldDB" id="A0AAV4CE98"/>
<feature type="transmembrane region" description="Helical" evidence="1">
    <location>
        <begin position="42"/>
        <end position="60"/>
    </location>
</feature>
<feature type="transmembrane region" description="Helical" evidence="1">
    <location>
        <begin position="102"/>
        <end position="129"/>
    </location>
</feature>
<sequence length="139" mass="15379">MVENCTGQLETLALTTSDPKEENRPLIQISCKLDLNKAELPIILISTLIVNLLAFAVLLRMRGSCDTLDHRLVSILNVNDTLTAGIFTFMWLSGWASCDTLLIKPIFCGLFGWLGSALVVWSAFIIVIMTTCRSFSNLI</sequence>
<keyword evidence="1" id="KW-0812">Transmembrane</keyword>
<accession>A0AAV4CE98</accession>
<evidence type="ECO:0000256" key="1">
    <source>
        <dbReference type="SAM" id="Phobius"/>
    </source>
</evidence>
<name>A0AAV4CE98_9GAST</name>
<dbReference type="EMBL" id="BLXT01006160">
    <property type="protein sequence ID" value="GFO29454.1"/>
    <property type="molecule type" value="Genomic_DNA"/>
</dbReference>
<evidence type="ECO:0000313" key="2">
    <source>
        <dbReference type="EMBL" id="GFO29454.1"/>
    </source>
</evidence>
<gene>
    <name evidence="2" type="ORF">PoB_005595900</name>
</gene>
<protein>
    <recommendedName>
        <fullName evidence="4">G-protein coupled receptors family 1 profile domain-containing protein</fullName>
    </recommendedName>
</protein>
<evidence type="ECO:0000313" key="3">
    <source>
        <dbReference type="Proteomes" id="UP000735302"/>
    </source>
</evidence>
<feature type="transmembrane region" description="Helical" evidence="1">
    <location>
        <begin position="72"/>
        <end position="96"/>
    </location>
</feature>
<dbReference type="Proteomes" id="UP000735302">
    <property type="component" value="Unassembled WGS sequence"/>
</dbReference>
<reference evidence="2 3" key="1">
    <citation type="journal article" date="2021" name="Elife">
        <title>Chloroplast acquisition without the gene transfer in kleptoplastic sea slugs, Plakobranchus ocellatus.</title>
        <authorList>
            <person name="Maeda T."/>
            <person name="Takahashi S."/>
            <person name="Yoshida T."/>
            <person name="Shimamura S."/>
            <person name="Takaki Y."/>
            <person name="Nagai Y."/>
            <person name="Toyoda A."/>
            <person name="Suzuki Y."/>
            <person name="Arimoto A."/>
            <person name="Ishii H."/>
            <person name="Satoh N."/>
            <person name="Nishiyama T."/>
            <person name="Hasebe M."/>
            <person name="Maruyama T."/>
            <person name="Minagawa J."/>
            <person name="Obokata J."/>
            <person name="Shigenobu S."/>
        </authorList>
    </citation>
    <scope>NUCLEOTIDE SEQUENCE [LARGE SCALE GENOMIC DNA]</scope>
</reference>
<comment type="caution">
    <text evidence="2">The sequence shown here is derived from an EMBL/GenBank/DDBJ whole genome shotgun (WGS) entry which is preliminary data.</text>
</comment>
<organism evidence="2 3">
    <name type="scientific">Plakobranchus ocellatus</name>
    <dbReference type="NCBI Taxonomy" id="259542"/>
    <lineage>
        <taxon>Eukaryota</taxon>
        <taxon>Metazoa</taxon>
        <taxon>Spiralia</taxon>
        <taxon>Lophotrochozoa</taxon>
        <taxon>Mollusca</taxon>
        <taxon>Gastropoda</taxon>
        <taxon>Heterobranchia</taxon>
        <taxon>Euthyneura</taxon>
        <taxon>Panpulmonata</taxon>
        <taxon>Sacoglossa</taxon>
        <taxon>Placobranchoidea</taxon>
        <taxon>Plakobranchidae</taxon>
        <taxon>Plakobranchus</taxon>
    </lineage>
</organism>
<proteinExistence type="predicted"/>